<evidence type="ECO:0000313" key="1">
    <source>
        <dbReference type="EMBL" id="ERT68256.1"/>
    </source>
</evidence>
<organism evidence="1 2">
    <name type="scientific">Cetobacterium somerae ATCC BAA-474</name>
    <dbReference type="NCBI Taxonomy" id="1319815"/>
    <lineage>
        <taxon>Bacteria</taxon>
        <taxon>Fusobacteriati</taxon>
        <taxon>Fusobacteriota</taxon>
        <taxon>Fusobacteriia</taxon>
        <taxon>Fusobacteriales</taxon>
        <taxon>Fusobacteriaceae</taxon>
        <taxon>Cetobacterium</taxon>
    </lineage>
</organism>
<reference evidence="1 2" key="1">
    <citation type="submission" date="2013-08" db="EMBL/GenBank/DDBJ databases">
        <authorList>
            <person name="Weinstock G."/>
            <person name="Sodergren E."/>
            <person name="Wylie T."/>
            <person name="Fulton L."/>
            <person name="Fulton R."/>
            <person name="Fronick C."/>
            <person name="O'Laughlin M."/>
            <person name="Godfrey J."/>
            <person name="Miner T."/>
            <person name="Herter B."/>
            <person name="Appelbaum E."/>
            <person name="Cordes M."/>
            <person name="Lek S."/>
            <person name="Wollam A."/>
            <person name="Pepin K.H."/>
            <person name="Palsikar V.B."/>
            <person name="Mitreva M."/>
            <person name="Wilson R.K."/>
        </authorList>
    </citation>
    <scope>NUCLEOTIDE SEQUENCE [LARGE SCALE GENOMIC DNA]</scope>
    <source>
        <strain evidence="1 2">ATCC BAA-474</strain>
    </source>
</reference>
<accession>U7V9U4</accession>
<protein>
    <submittedName>
        <fullName evidence="1">Uncharacterized protein</fullName>
    </submittedName>
</protein>
<dbReference type="SUPFAM" id="SSF81301">
    <property type="entry name" value="Nucleotidyltransferase"/>
    <property type="match status" value="1"/>
</dbReference>
<dbReference type="InterPro" id="IPR043519">
    <property type="entry name" value="NT_sf"/>
</dbReference>
<dbReference type="EMBL" id="AXZF01000071">
    <property type="protein sequence ID" value="ERT68256.1"/>
    <property type="molecule type" value="Genomic_DNA"/>
</dbReference>
<keyword evidence="2" id="KW-1185">Reference proteome</keyword>
<sequence length="161" mass="18789">MTNEIKIATFLKVAKILNENNITWAVGASLLLYLKGITDKFNDIDLMVAENDIEKTKNIFLSLGKEYAKNPNLQYKSKCFLEFNVDGIDFDIISGFIIVNNNCDHYFPLEKHSIVEYFCLENISIPLQSVNDWLTYYTLMNRKEKVEMIKNYLNKNIKELK</sequence>
<dbReference type="Proteomes" id="UP000017081">
    <property type="component" value="Unassembled WGS sequence"/>
</dbReference>
<dbReference type="eggNOG" id="ENOG5032RNW">
    <property type="taxonomic scope" value="Bacteria"/>
</dbReference>
<dbReference type="RefSeq" id="WP_023051378.1">
    <property type="nucleotide sequence ID" value="NZ_CP173065.2"/>
</dbReference>
<name>U7V9U4_9FUSO</name>
<gene>
    <name evidence="1" type="ORF">HMPREF0202_01842</name>
</gene>
<dbReference type="STRING" id="1319815.HMPREF0202_01842"/>
<comment type="caution">
    <text evidence="1">The sequence shown here is derived from an EMBL/GenBank/DDBJ whole genome shotgun (WGS) entry which is preliminary data.</text>
</comment>
<dbReference type="Gene3D" id="3.30.460.40">
    <property type="match status" value="1"/>
</dbReference>
<dbReference type="AlphaFoldDB" id="U7V9U4"/>
<dbReference type="HOGENOM" id="CLU_118019_0_0_0"/>
<evidence type="ECO:0000313" key="2">
    <source>
        <dbReference type="Proteomes" id="UP000017081"/>
    </source>
</evidence>
<proteinExistence type="predicted"/>